<dbReference type="AlphaFoldDB" id="Q1AZ53"/>
<dbReference type="OrthoDB" id="9766715at2"/>
<dbReference type="GO" id="GO:0016491">
    <property type="term" value="F:oxidoreductase activity"/>
    <property type="evidence" value="ECO:0007669"/>
    <property type="project" value="UniProtKB-KW"/>
</dbReference>
<dbReference type="FunFam" id="3.40.50.970:FF:000001">
    <property type="entry name" value="Pyruvate dehydrogenase E1 beta subunit"/>
    <property type="match status" value="1"/>
</dbReference>
<dbReference type="Gene3D" id="3.40.50.970">
    <property type="match status" value="1"/>
</dbReference>
<dbReference type="NCBIfam" id="NF006667">
    <property type="entry name" value="PRK09212.1"/>
    <property type="match status" value="1"/>
</dbReference>
<dbReference type="EMBL" id="CP000386">
    <property type="protein sequence ID" value="ABG03325.1"/>
    <property type="molecule type" value="Genomic_DNA"/>
</dbReference>
<dbReference type="Pfam" id="PF02780">
    <property type="entry name" value="Transketolase_C"/>
    <property type="match status" value="1"/>
</dbReference>
<dbReference type="Pfam" id="PF02779">
    <property type="entry name" value="Transket_pyr"/>
    <property type="match status" value="1"/>
</dbReference>
<dbReference type="GO" id="GO:0000287">
    <property type="term" value="F:magnesium ion binding"/>
    <property type="evidence" value="ECO:0007669"/>
    <property type="project" value="UniProtKB-ARBA"/>
</dbReference>
<evidence type="ECO:0000259" key="4">
    <source>
        <dbReference type="SMART" id="SM00861"/>
    </source>
</evidence>
<evidence type="ECO:0000256" key="2">
    <source>
        <dbReference type="ARBA" id="ARBA00023002"/>
    </source>
</evidence>
<proteinExistence type="predicted"/>
<dbReference type="InterPro" id="IPR033248">
    <property type="entry name" value="Transketolase_C"/>
</dbReference>
<keyword evidence="3" id="KW-0786">Thiamine pyrophosphate</keyword>
<keyword evidence="2" id="KW-0560">Oxidoreductase</keyword>
<evidence type="ECO:0000256" key="3">
    <source>
        <dbReference type="ARBA" id="ARBA00023052"/>
    </source>
</evidence>
<dbReference type="PANTHER" id="PTHR43257:SF2">
    <property type="entry name" value="PYRUVATE DEHYDROGENASE E1 COMPONENT SUBUNIT BETA"/>
    <property type="match status" value="1"/>
</dbReference>
<gene>
    <name evidence="5" type="ordered locus">Rxyl_0349</name>
</gene>
<dbReference type="Proteomes" id="UP000006637">
    <property type="component" value="Chromosome"/>
</dbReference>
<reference evidence="5 6" key="1">
    <citation type="submission" date="2006-06" db="EMBL/GenBank/DDBJ databases">
        <title>Complete sequence of Rubrobacter xylanophilus DSM 9941.</title>
        <authorList>
            <consortium name="US DOE Joint Genome Institute"/>
            <person name="Copeland A."/>
            <person name="Lucas S."/>
            <person name="Lapidus A."/>
            <person name="Barry K."/>
            <person name="Detter J.C."/>
            <person name="Glavina del Rio T."/>
            <person name="Hammon N."/>
            <person name="Israni S."/>
            <person name="Dalin E."/>
            <person name="Tice H."/>
            <person name="Pitluck S."/>
            <person name="Munk A.C."/>
            <person name="Brettin T."/>
            <person name="Bruce D."/>
            <person name="Han C."/>
            <person name="Tapia R."/>
            <person name="Gilna P."/>
            <person name="Schmutz J."/>
            <person name="Larimer F."/>
            <person name="Land M."/>
            <person name="Hauser L."/>
            <person name="Kyrpides N."/>
            <person name="Lykidis A."/>
            <person name="da Costa M.S."/>
            <person name="Rainey F.A."/>
            <person name="Empadinhas N."/>
            <person name="Jolivet E."/>
            <person name="Battista J.R."/>
            <person name="Richardson P."/>
        </authorList>
    </citation>
    <scope>NUCLEOTIDE SEQUENCE [LARGE SCALE GENOMIC DNA]</scope>
    <source>
        <strain evidence="6">DSM 9941 / NBRC 16129 / PRD-1</strain>
    </source>
</reference>
<dbReference type="PhylomeDB" id="Q1AZ53"/>
<name>Q1AZ53_RUBXD</name>
<dbReference type="FunFam" id="3.40.50.920:FF:000001">
    <property type="entry name" value="Pyruvate dehydrogenase E1 beta subunit"/>
    <property type="match status" value="1"/>
</dbReference>
<comment type="cofactor">
    <cofactor evidence="1">
        <name>thiamine diphosphate</name>
        <dbReference type="ChEBI" id="CHEBI:58937"/>
    </cofactor>
</comment>
<dbReference type="Gene3D" id="3.40.50.920">
    <property type="match status" value="1"/>
</dbReference>
<feature type="domain" description="Transketolase-like pyrimidine-binding" evidence="4">
    <location>
        <begin position="5"/>
        <end position="179"/>
    </location>
</feature>
<dbReference type="InterPro" id="IPR005475">
    <property type="entry name" value="Transketolase-like_Pyr-bd"/>
</dbReference>
<dbReference type="KEGG" id="rxy:Rxyl_0349"/>
<evidence type="ECO:0000313" key="5">
    <source>
        <dbReference type="EMBL" id="ABG03325.1"/>
    </source>
</evidence>
<evidence type="ECO:0000256" key="1">
    <source>
        <dbReference type="ARBA" id="ARBA00001964"/>
    </source>
</evidence>
<organism evidence="5 6">
    <name type="scientific">Rubrobacter xylanophilus (strain DSM 9941 / JCM 11954 / NBRC 16129 / PRD-1)</name>
    <dbReference type="NCBI Taxonomy" id="266117"/>
    <lineage>
        <taxon>Bacteria</taxon>
        <taxon>Bacillati</taxon>
        <taxon>Actinomycetota</taxon>
        <taxon>Rubrobacteria</taxon>
        <taxon>Rubrobacterales</taxon>
        <taxon>Rubrobacteraceae</taxon>
        <taxon>Rubrobacter</taxon>
    </lineage>
</organism>
<dbReference type="CDD" id="cd07036">
    <property type="entry name" value="TPP_PYR_E1-PDHc-beta_like"/>
    <property type="match status" value="1"/>
</dbReference>
<dbReference type="SMART" id="SM00861">
    <property type="entry name" value="Transket_pyr"/>
    <property type="match status" value="1"/>
</dbReference>
<dbReference type="SUPFAM" id="SSF52518">
    <property type="entry name" value="Thiamin diphosphate-binding fold (THDP-binding)"/>
    <property type="match status" value="1"/>
</dbReference>
<dbReference type="HOGENOM" id="CLU_012907_1_0_11"/>
<accession>Q1AZ53</accession>
<dbReference type="InterPro" id="IPR009014">
    <property type="entry name" value="Transketo_C/PFOR_II"/>
</dbReference>
<dbReference type="InterPro" id="IPR029061">
    <property type="entry name" value="THDP-binding"/>
</dbReference>
<dbReference type="eggNOG" id="COG0022">
    <property type="taxonomic scope" value="Bacteria"/>
</dbReference>
<dbReference type="SUPFAM" id="SSF52922">
    <property type="entry name" value="TK C-terminal domain-like"/>
    <property type="match status" value="1"/>
</dbReference>
<dbReference type="STRING" id="266117.Rxyl_0349"/>
<dbReference type="RefSeq" id="WP_011563343.1">
    <property type="nucleotide sequence ID" value="NC_008148.1"/>
</dbReference>
<protein>
    <submittedName>
        <fullName evidence="5">Transketolase, central region</fullName>
    </submittedName>
</protein>
<keyword evidence="6" id="KW-1185">Reference proteome</keyword>
<dbReference type="PANTHER" id="PTHR43257">
    <property type="entry name" value="PYRUVATE DEHYDROGENASE E1 COMPONENT BETA SUBUNIT"/>
    <property type="match status" value="1"/>
</dbReference>
<evidence type="ECO:0000313" key="6">
    <source>
        <dbReference type="Proteomes" id="UP000006637"/>
    </source>
</evidence>
<sequence>MPGTISYTEALREALDEELGRDERTFFMGEDVGAFGGIFGEAAGLQQKYGKERVFDTPISETFIVGGGVGAAITGLRPIVELQFADFVSVAMDEIYNKAAKWRYMHGGLFKVPLVIIAPEGAMGGAGPEHSQCPEALFWSAAGLYVLTPATPADAKGLLKSAIRDDNPVLFLPHKALGNTTGEVPEGEHLVPLGEAVVRRQGGDVTLVAWSAMVLKALEAADRLAEEGIEVEVIDPRGIRPFDFETVLRSVEKTGRVVLAHEAPLPGGPGSEVAAVIAERAIASLEAPVRRVGAPDVPVPQSAHLERFVVPQTEDIVNAVREVAGSAVTV</sequence>